<name>A0A165FU51_XYLHT</name>
<dbReference type="GeneID" id="28899553"/>
<dbReference type="Pfam" id="PF13919">
    <property type="entry name" value="ASXH"/>
    <property type="match status" value="1"/>
</dbReference>
<evidence type="ECO:0000259" key="9">
    <source>
        <dbReference type="PROSITE" id="PS51916"/>
    </source>
</evidence>
<keyword evidence="2" id="KW-0479">Metal-binding</keyword>
<evidence type="ECO:0000256" key="6">
    <source>
        <dbReference type="ARBA" id="ARBA00023163"/>
    </source>
</evidence>
<dbReference type="GO" id="GO:0005634">
    <property type="term" value="C:nucleus"/>
    <property type="evidence" value="ECO:0007669"/>
    <property type="project" value="UniProtKB-SubCell"/>
</dbReference>
<keyword evidence="3" id="KW-0863">Zinc-finger</keyword>
<evidence type="ECO:0000313" key="11">
    <source>
        <dbReference type="Proteomes" id="UP000076632"/>
    </source>
</evidence>
<evidence type="ECO:0000256" key="3">
    <source>
        <dbReference type="ARBA" id="ARBA00022771"/>
    </source>
</evidence>
<feature type="compositionally biased region" description="Basic residues" evidence="8">
    <location>
        <begin position="30"/>
        <end position="41"/>
    </location>
</feature>
<evidence type="ECO:0000256" key="1">
    <source>
        <dbReference type="ARBA" id="ARBA00004123"/>
    </source>
</evidence>
<sequence>MADTQRPKRRRVAPTRLAEEVATPEEKPQNKARKQPARKSGKKDIWTEEYLTQNPKSPVASADLVRLFSQPAAWELLDEEEKRILMSLLPDRALTDDQSGVRPEFLKHDIDFKTGIRLYQEDLEAGRYDPEWLQQAAVAMEERAQGKFDAWKEQEYEAFWGQKQALSHDVVAGASSKMKLDAMVREGQFKVGDIWAYRRLVCGVLVEKEVRVVGFGPKKTMEFSIPPGQHKFSSPQQGPDVILKGVVGPTMLANEILRVDGRVEKPPNGNGWKEFRCKRDNQDMGSIWEMRQALHYKMGGD</sequence>
<dbReference type="OMA" id="EQDHINI"/>
<dbReference type="RefSeq" id="XP_018186939.1">
    <property type="nucleotide sequence ID" value="XM_018334416.1"/>
</dbReference>
<gene>
    <name evidence="10" type="ORF">L228DRAFT_262406</name>
</gene>
<dbReference type="InParanoid" id="A0A165FU51"/>
<dbReference type="Proteomes" id="UP000076632">
    <property type="component" value="Unassembled WGS sequence"/>
</dbReference>
<evidence type="ECO:0000256" key="2">
    <source>
        <dbReference type="ARBA" id="ARBA00022723"/>
    </source>
</evidence>
<protein>
    <recommendedName>
        <fullName evidence="9">DEUBAD domain-containing protein</fullName>
    </recommendedName>
</protein>
<dbReference type="InterPro" id="IPR044867">
    <property type="entry name" value="DEUBAD_dom"/>
</dbReference>
<keyword evidence="4" id="KW-0862">Zinc</keyword>
<comment type="subcellular location">
    <subcellularLocation>
        <location evidence="1">Nucleus</location>
    </subcellularLocation>
</comment>
<dbReference type="PROSITE" id="PS51916">
    <property type="entry name" value="DEUBAD"/>
    <property type="match status" value="1"/>
</dbReference>
<dbReference type="STRING" id="1328760.A0A165FU51"/>
<accession>A0A165FU51</accession>
<dbReference type="GO" id="GO:0008270">
    <property type="term" value="F:zinc ion binding"/>
    <property type="evidence" value="ECO:0007669"/>
    <property type="project" value="UniProtKB-KW"/>
</dbReference>
<dbReference type="OrthoDB" id="2289918at2759"/>
<dbReference type="InterPro" id="IPR028020">
    <property type="entry name" value="ASX_DEUBAD_dom"/>
</dbReference>
<proteinExistence type="predicted"/>
<evidence type="ECO:0000256" key="5">
    <source>
        <dbReference type="ARBA" id="ARBA00023015"/>
    </source>
</evidence>
<reference evidence="10 11" key="1">
    <citation type="journal article" date="2016" name="Fungal Biol.">
        <title>The genome of Xylona heveae provides a window into fungal endophytism.</title>
        <authorList>
            <person name="Gazis R."/>
            <person name="Kuo A."/>
            <person name="Riley R."/>
            <person name="LaButti K."/>
            <person name="Lipzen A."/>
            <person name="Lin J."/>
            <person name="Amirebrahimi M."/>
            <person name="Hesse C.N."/>
            <person name="Spatafora J.W."/>
            <person name="Henrissat B."/>
            <person name="Hainaut M."/>
            <person name="Grigoriev I.V."/>
            <person name="Hibbett D.S."/>
        </authorList>
    </citation>
    <scope>NUCLEOTIDE SEQUENCE [LARGE SCALE GENOMIC DNA]</scope>
    <source>
        <strain evidence="10 11">TC161</strain>
    </source>
</reference>
<evidence type="ECO:0000256" key="4">
    <source>
        <dbReference type="ARBA" id="ARBA00022833"/>
    </source>
</evidence>
<keyword evidence="6" id="KW-0804">Transcription</keyword>
<keyword evidence="11" id="KW-1185">Reference proteome</keyword>
<keyword evidence="5" id="KW-0805">Transcription regulation</keyword>
<dbReference type="EMBL" id="KV407461">
    <property type="protein sequence ID" value="KZF21384.1"/>
    <property type="molecule type" value="Genomic_DNA"/>
</dbReference>
<dbReference type="AlphaFoldDB" id="A0A165FU51"/>
<feature type="domain" description="DEUBAD" evidence="9">
    <location>
        <begin position="55"/>
        <end position="165"/>
    </location>
</feature>
<organism evidence="10 11">
    <name type="scientific">Xylona heveae (strain CBS 132557 / TC161)</name>
    <dbReference type="NCBI Taxonomy" id="1328760"/>
    <lineage>
        <taxon>Eukaryota</taxon>
        <taxon>Fungi</taxon>
        <taxon>Dikarya</taxon>
        <taxon>Ascomycota</taxon>
        <taxon>Pezizomycotina</taxon>
        <taxon>Xylonomycetes</taxon>
        <taxon>Xylonales</taxon>
        <taxon>Xylonaceae</taxon>
        <taxon>Xylona</taxon>
    </lineage>
</organism>
<evidence type="ECO:0000256" key="8">
    <source>
        <dbReference type="SAM" id="MobiDB-lite"/>
    </source>
</evidence>
<evidence type="ECO:0000313" key="10">
    <source>
        <dbReference type="EMBL" id="KZF21384.1"/>
    </source>
</evidence>
<evidence type="ECO:0000256" key="7">
    <source>
        <dbReference type="ARBA" id="ARBA00023242"/>
    </source>
</evidence>
<feature type="region of interest" description="Disordered" evidence="8">
    <location>
        <begin position="1"/>
        <end position="52"/>
    </location>
</feature>
<keyword evidence="7" id="KW-0539">Nucleus</keyword>